<dbReference type="InterPro" id="IPR001138">
    <property type="entry name" value="Zn2Cys6_DnaBD"/>
</dbReference>
<organism evidence="10 11">
    <name type="scientific">Purpureocillium lilacinum</name>
    <name type="common">Paecilomyces lilacinus</name>
    <dbReference type="NCBI Taxonomy" id="33203"/>
    <lineage>
        <taxon>Eukaryota</taxon>
        <taxon>Fungi</taxon>
        <taxon>Dikarya</taxon>
        <taxon>Ascomycota</taxon>
        <taxon>Pezizomycotina</taxon>
        <taxon>Sordariomycetes</taxon>
        <taxon>Hypocreomycetidae</taxon>
        <taxon>Hypocreales</taxon>
        <taxon>Ophiocordycipitaceae</taxon>
        <taxon>Purpureocillium</taxon>
    </lineage>
</organism>
<dbReference type="Proteomes" id="UP000245956">
    <property type="component" value="Unassembled WGS sequence"/>
</dbReference>
<keyword evidence="5" id="KW-0560">Oxidoreductase</keyword>
<evidence type="ECO:0000256" key="6">
    <source>
        <dbReference type="ARBA" id="ARBA00023242"/>
    </source>
</evidence>
<keyword evidence="8" id="KW-0812">Transmembrane</keyword>
<feature type="domain" description="Zn(2)-C6 fungal-type" evidence="9">
    <location>
        <begin position="655"/>
        <end position="688"/>
    </location>
</feature>
<dbReference type="SUPFAM" id="SSF51905">
    <property type="entry name" value="FAD/NAD(P)-binding domain"/>
    <property type="match status" value="2"/>
</dbReference>
<evidence type="ECO:0000259" key="9">
    <source>
        <dbReference type="PROSITE" id="PS50048"/>
    </source>
</evidence>
<reference evidence="10 11" key="1">
    <citation type="journal article" date="2016" name="Front. Microbiol.">
        <title>Genome and transcriptome sequences reveal the specific parasitism of the nematophagous Purpureocillium lilacinum 36-1.</title>
        <authorList>
            <person name="Xie J."/>
            <person name="Li S."/>
            <person name="Mo C."/>
            <person name="Xiao X."/>
            <person name="Peng D."/>
            <person name="Wang G."/>
            <person name="Xiao Y."/>
        </authorList>
    </citation>
    <scope>NUCLEOTIDE SEQUENCE [LARGE SCALE GENOMIC DNA]</scope>
    <source>
        <strain evidence="10 11">36-1</strain>
    </source>
</reference>
<dbReference type="GO" id="GO:0050660">
    <property type="term" value="F:flavin adenine dinucleotide binding"/>
    <property type="evidence" value="ECO:0007669"/>
    <property type="project" value="InterPro"/>
</dbReference>
<evidence type="ECO:0000256" key="1">
    <source>
        <dbReference type="ARBA" id="ARBA00010139"/>
    </source>
</evidence>
<dbReference type="GO" id="GO:0008270">
    <property type="term" value="F:zinc ion binding"/>
    <property type="evidence" value="ECO:0007669"/>
    <property type="project" value="InterPro"/>
</dbReference>
<keyword evidence="4" id="KW-0274">FAD</keyword>
<name>A0A2U3E9E1_PURLI</name>
<evidence type="ECO:0000256" key="8">
    <source>
        <dbReference type="SAM" id="Phobius"/>
    </source>
</evidence>
<dbReference type="GO" id="GO:0006351">
    <property type="term" value="P:DNA-templated transcription"/>
    <property type="evidence" value="ECO:0007669"/>
    <property type="project" value="InterPro"/>
</dbReference>
<dbReference type="InterPro" id="IPR020946">
    <property type="entry name" value="Flavin_mOase-like"/>
</dbReference>
<dbReference type="InterPro" id="IPR007219">
    <property type="entry name" value="XnlR_reg_dom"/>
</dbReference>
<feature type="transmembrane region" description="Helical" evidence="8">
    <location>
        <begin position="233"/>
        <end position="253"/>
    </location>
</feature>
<dbReference type="CDD" id="cd12148">
    <property type="entry name" value="fungal_TF_MHR"/>
    <property type="match status" value="1"/>
</dbReference>
<gene>
    <name evidence="10" type="ORF">PCL_12480</name>
</gene>
<evidence type="ECO:0000313" key="11">
    <source>
        <dbReference type="Proteomes" id="UP000245956"/>
    </source>
</evidence>
<dbReference type="Gene3D" id="3.50.50.60">
    <property type="entry name" value="FAD/NAD(P)-binding domain"/>
    <property type="match status" value="2"/>
</dbReference>
<keyword evidence="8" id="KW-1133">Transmembrane helix</keyword>
<keyword evidence="8" id="KW-0472">Membrane</keyword>
<keyword evidence="3" id="KW-0479">Metal-binding</keyword>
<dbReference type="InterPro" id="IPR036188">
    <property type="entry name" value="FAD/NAD-bd_sf"/>
</dbReference>
<dbReference type="InterPro" id="IPR051209">
    <property type="entry name" value="FAD-bind_Monooxygenase_sf"/>
</dbReference>
<dbReference type="GO" id="GO:0050661">
    <property type="term" value="F:NADP binding"/>
    <property type="evidence" value="ECO:0007669"/>
    <property type="project" value="InterPro"/>
</dbReference>
<keyword evidence="2" id="KW-0285">Flavoprotein</keyword>
<dbReference type="Pfam" id="PF04082">
    <property type="entry name" value="Fungal_trans"/>
    <property type="match status" value="1"/>
</dbReference>
<feature type="region of interest" description="Disordered" evidence="7">
    <location>
        <begin position="555"/>
        <end position="580"/>
    </location>
</feature>
<feature type="transmembrane region" description="Helical" evidence="8">
    <location>
        <begin position="522"/>
        <end position="541"/>
    </location>
</feature>
<evidence type="ECO:0000256" key="3">
    <source>
        <dbReference type="ARBA" id="ARBA00022723"/>
    </source>
</evidence>
<comment type="caution">
    <text evidence="10">The sequence shown here is derived from an EMBL/GenBank/DDBJ whole genome shotgun (WGS) entry which is preliminary data.</text>
</comment>
<dbReference type="CDD" id="cd00067">
    <property type="entry name" value="GAL4"/>
    <property type="match status" value="1"/>
</dbReference>
<dbReference type="PANTHER" id="PTHR42877">
    <property type="entry name" value="L-ORNITHINE N(5)-MONOOXYGENASE-RELATED"/>
    <property type="match status" value="1"/>
</dbReference>
<evidence type="ECO:0000256" key="7">
    <source>
        <dbReference type="SAM" id="MobiDB-lite"/>
    </source>
</evidence>
<sequence>MAQGEKQRAGYSQFACIGSGFSAIGLGATLKRWYGITDVRFFERHDQLGGTWFANQYPGCACDVPSILYSFSFAPNPKWTRILASAQELWEYLYKVANDYDLPSKMRFGVEVVHCEWIESTKRWRLEIRNLEDGAIFFHECQFLFSGTGILVTPREPDMPGIETFKGPVFHAARWRKDVSLKDKNVALIGNGCTASQIVPKVVGETRHLTQYIRSKHWIIPPIDVPHTKTISWLFQYVPGLMAFVRFCVFLYAENDMRGFYMTRAGERYRKSRERNATRYIRKTAPERFHDLLIPDFEIGCKRRIFDPGYCEALHATNLDVLDDPIEEVLPDAIRTKGGKVTKADVIVLANGYSTNQFMSGIEVVGRNGVTIDKHWQKFDGPEAYNCIALNEFPNFFMILGPNTATGHTSTIMAAENGINYALRVIKPVLDGYADTVEVKSEAEERYSRQLQEDLHKTVWWGGCVSWYNVAGRSGKKWNSMTYPHSQAHYWYKCLFPTYEDWSYTMTPGAARRKFLRRALKIVLWMGVLVSALGVVIYKRIETWRFGIRRSGGSEQLRVSNDRRDPTPAPDSAVHPLQPTPARVGARTCGTCQALAKPLARVGVKSERPTLNPRFGDHPGGFRGRCGLEAHRSPSISNMIAQANGKQKRRKISLACEPCRERKSRCDGVKPICSTCRRRSLGLERCVYKLENARTASTDEYIKVLHDRIRRLERACIDADVPLPSLDQEQLPDAGAGPHAASPCPGECGHDLPKHSAPGWTKPATPFSERGGTPGPVDYRKVTPGRASISLNSPNSLGQPDNGQGQPDADMAPQAAPSSVSAMGTVMTEDNVSSSEDFYGSSSTASFLKEAFDSMRDKETSAPCLPRDYTLQASRDVGRDWRRDASYYVPSHKFALPPRELADHLMDCFRKKVYYMYPFFHLPSFENAYRSLWQASSEPREPSIPGLGLGCYPEADANTISFHCALNAIFSLSCHYSDLGPADRLAASHTFFMRTKAFVGLDLLESNNLSVVQTLLILAIALQSTPYPSRCWNATGVACRVAQGLGLHTEHRQDTRRDLEKEVRRRTWYGCVTMDMLVSMTYGRPTMTTHISLLPLPTGNESDSPNEKSHAVQSHQVVPRFRFYHESVRLCRILEEILSKVYQPWMNREDPGFPLPPSAEQPKSHNLDTIFKLHEKLSEFEASLPDDLSWHEDAKMSPGSEEDRTLFAAQRELLHARFIYLRIMLLRPVLTQLAAKERHKTADRSTFKPLSDPILAGMTLQCSRMCVEAAIELLQLIHGTYNSHTTGAWWWDVLYASTAGTVLIIAKTCPFLLPSLSQSQMAQSWDECQDILKCVASFNTCGQQSLKLLQTIYTKVSAKPLHNPTGPTQAANAGSRGEYGAAVLENSGYDLNAEFCLEASQELQGLESFDTMDSFFQWEKSTFDNMGTAAFF</sequence>
<keyword evidence="6" id="KW-0539">Nucleus</keyword>
<dbReference type="PROSITE" id="PS50048">
    <property type="entry name" value="ZN2_CY6_FUNGAL_2"/>
    <property type="match status" value="1"/>
</dbReference>
<dbReference type="GO" id="GO:0004499">
    <property type="term" value="F:N,N-dimethylaniline monooxygenase activity"/>
    <property type="evidence" value="ECO:0007669"/>
    <property type="project" value="InterPro"/>
</dbReference>
<evidence type="ECO:0000256" key="4">
    <source>
        <dbReference type="ARBA" id="ARBA00022827"/>
    </source>
</evidence>
<dbReference type="EMBL" id="LCWV01000008">
    <property type="protein sequence ID" value="PWI71112.1"/>
    <property type="molecule type" value="Genomic_DNA"/>
</dbReference>
<feature type="region of interest" description="Disordered" evidence="7">
    <location>
        <begin position="727"/>
        <end position="820"/>
    </location>
</feature>
<feature type="compositionally biased region" description="Low complexity" evidence="7">
    <location>
        <begin position="806"/>
        <end position="817"/>
    </location>
</feature>
<feature type="compositionally biased region" description="Polar residues" evidence="7">
    <location>
        <begin position="789"/>
        <end position="805"/>
    </location>
</feature>
<dbReference type="GO" id="GO:0000981">
    <property type="term" value="F:DNA-binding transcription factor activity, RNA polymerase II-specific"/>
    <property type="evidence" value="ECO:0007669"/>
    <property type="project" value="InterPro"/>
</dbReference>
<dbReference type="PANTHER" id="PTHR42877:SF10">
    <property type="entry name" value="L-ORNITHINE N(5)-OXYGENASE"/>
    <property type="match status" value="1"/>
</dbReference>
<keyword evidence="10" id="KW-0503">Monooxygenase</keyword>
<protein>
    <submittedName>
        <fullName evidence="10">Dimethylaniline monooxygenase</fullName>
    </submittedName>
</protein>
<evidence type="ECO:0000256" key="2">
    <source>
        <dbReference type="ARBA" id="ARBA00022630"/>
    </source>
</evidence>
<comment type="similarity">
    <text evidence="1">Belongs to the FAD-binding monooxygenase family.</text>
</comment>
<dbReference type="Gene3D" id="4.10.240.10">
    <property type="entry name" value="Zn(2)-C6 fungal-type DNA-binding domain"/>
    <property type="match status" value="1"/>
</dbReference>
<dbReference type="SUPFAM" id="SSF57701">
    <property type="entry name" value="Zn2/Cys6 DNA-binding domain"/>
    <property type="match status" value="1"/>
</dbReference>
<proteinExistence type="inferred from homology"/>
<dbReference type="GO" id="GO:0003677">
    <property type="term" value="F:DNA binding"/>
    <property type="evidence" value="ECO:0007669"/>
    <property type="project" value="InterPro"/>
</dbReference>
<evidence type="ECO:0000313" key="10">
    <source>
        <dbReference type="EMBL" id="PWI71112.1"/>
    </source>
</evidence>
<dbReference type="Pfam" id="PF00743">
    <property type="entry name" value="FMO-like"/>
    <property type="match status" value="1"/>
</dbReference>
<accession>A0A2U3E9E1</accession>
<dbReference type="Pfam" id="PF00172">
    <property type="entry name" value="Zn_clus"/>
    <property type="match status" value="1"/>
</dbReference>
<dbReference type="InterPro" id="IPR036864">
    <property type="entry name" value="Zn2-C6_fun-type_DNA-bd_sf"/>
</dbReference>
<dbReference type="SMART" id="SM00066">
    <property type="entry name" value="GAL4"/>
    <property type="match status" value="1"/>
</dbReference>
<evidence type="ECO:0000256" key="5">
    <source>
        <dbReference type="ARBA" id="ARBA00023002"/>
    </source>
</evidence>
<dbReference type="SMART" id="SM00906">
    <property type="entry name" value="Fungal_trans"/>
    <property type="match status" value="2"/>
</dbReference>